<dbReference type="InterPro" id="IPR000182">
    <property type="entry name" value="GNAT_dom"/>
</dbReference>
<dbReference type="RefSeq" id="WP_143342532.1">
    <property type="nucleotide sequence ID" value="NZ_JAGIOO010000001.1"/>
</dbReference>
<accession>A0ABS5A3Z2</accession>
<organism evidence="2 3">
    <name type="scientific">Crossiella equi</name>
    <dbReference type="NCBI Taxonomy" id="130796"/>
    <lineage>
        <taxon>Bacteria</taxon>
        <taxon>Bacillati</taxon>
        <taxon>Actinomycetota</taxon>
        <taxon>Actinomycetes</taxon>
        <taxon>Pseudonocardiales</taxon>
        <taxon>Pseudonocardiaceae</taxon>
        <taxon>Crossiella</taxon>
    </lineage>
</organism>
<gene>
    <name evidence="2" type="ORF">JOF53_000164</name>
</gene>
<dbReference type="Pfam" id="PF00583">
    <property type="entry name" value="Acetyltransf_1"/>
    <property type="match status" value="1"/>
</dbReference>
<evidence type="ECO:0000313" key="3">
    <source>
        <dbReference type="Proteomes" id="UP001519363"/>
    </source>
</evidence>
<evidence type="ECO:0000259" key="1">
    <source>
        <dbReference type="PROSITE" id="PS51186"/>
    </source>
</evidence>
<dbReference type="Proteomes" id="UP001519363">
    <property type="component" value="Unassembled WGS sequence"/>
</dbReference>
<keyword evidence="3" id="KW-1185">Reference proteome</keyword>
<protein>
    <submittedName>
        <fullName evidence="2">Ribosomal protein S18 acetylase RimI-like enzyme</fullName>
    </submittedName>
</protein>
<dbReference type="Gene3D" id="3.40.630.30">
    <property type="match status" value="1"/>
</dbReference>
<feature type="domain" description="N-acetyltransferase" evidence="1">
    <location>
        <begin position="3"/>
        <end position="152"/>
    </location>
</feature>
<proteinExistence type="predicted"/>
<dbReference type="SUPFAM" id="SSF55729">
    <property type="entry name" value="Acyl-CoA N-acyltransferases (Nat)"/>
    <property type="match status" value="1"/>
</dbReference>
<dbReference type="InterPro" id="IPR016181">
    <property type="entry name" value="Acyl_CoA_acyltransferase"/>
</dbReference>
<dbReference type="EMBL" id="JAGIOO010000001">
    <property type="protein sequence ID" value="MBP2471292.1"/>
    <property type="molecule type" value="Genomic_DNA"/>
</dbReference>
<dbReference type="PROSITE" id="PS51186">
    <property type="entry name" value="GNAT"/>
    <property type="match status" value="1"/>
</dbReference>
<name>A0ABS5A3Z2_9PSEU</name>
<comment type="caution">
    <text evidence="2">The sequence shown here is derived from an EMBL/GenBank/DDBJ whole genome shotgun (WGS) entry which is preliminary data.</text>
</comment>
<sequence length="376" mass="41822">MGPVFERASVDDIDELLRLYRRVYGRGYSLPLGTDPQVMAAEITSDRTAWLVHRHNGRVMASIVGNIDDRLGKMQGLVVHPELRGGGVAQAAVSQLSELMLDSGLCDSVYGTARTTSTAPQRVCLRAGFRAYGIFPNLRKAARHETMVLLARHQEGVLESRHPVHRVPAELGPLVAALTEVAGMPVQPELVPDVEGTFQRSDEARPVVELIEAQQFVQRRYQQKMTNPGRGFYPFHTPNVLLAAGDGSYEVFAHLSGTDGYCTLIGALPNPMAVAEHLDQLIDQLTDYGAFYVETLIPLHAFDELTQLLAHGFLPAAAYPAMRRDGDKFRDYVVMARTMQPLDFRGLAIDAAFKPFTEQYIEAWKHMYLNTRGVFR</sequence>
<evidence type="ECO:0000313" key="2">
    <source>
        <dbReference type="EMBL" id="MBP2471292.1"/>
    </source>
</evidence>
<reference evidence="2 3" key="1">
    <citation type="submission" date="2021-03" db="EMBL/GenBank/DDBJ databases">
        <title>Sequencing the genomes of 1000 actinobacteria strains.</title>
        <authorList>
            <person name="Klenk H.-P."/>
        </authorList>
    </citation>
    <scope>NUCLEOTIDE SEQUENCE [LARGE SCALE GENOMIC DNA]</scope>
    <source>
        <strain evidence="2 3">DSM 44580</strain>
    </source>
</reference>